<sequence>MYPLCRDVLFLVALYLNLSSLSSFRLVSREWNSALDDYLLSEPTNKDISCSSSSSQHSVNTTVKTTTIHHQHLFWNEFWMDKLKSYFWKYLECLEPIPIQSLSSSTFIPPNVIKKFNRFIISEKARIQRHVKRLENKKKKLLLRQEDDVFILDVRRVVECHKQRALGMFKNFLLVDHHICNYVLKWACEKACNGLDDEIIRVFELFKNDLVKSEELLECSLRAMKYHVVDELTLDKFINTTYCGKDVTHLLFDNITCFSFEQFKQLAHHFKESPKTDSIRKNTIIYLFKQALWTDDIQNIDMLTEILEKKLGKPLFDQSIMNQFLNSYDDSTHPYSKFWNKHKILRYMQKKFNVCIGEPFIAPLLFFSLDFTTDSIELIEKIYQGNVQQIEQLVHVTMSRLFRSDCFRMSKKQSKSFLFQALKYLVLTFNVNLFSYVSRPSSCVSSNSCNLLDYLIYFSISRIDWEAFYDLMAKQVVQNGKDVYHYFVVENEGSIEFQNNTKKLNLASLKNSQYLKTKIMSNKSSLGNSPEIEFFEQKTNLIPHHK</sequence>
<dbReference type="GeneID" id="68108401"/>
<dbReference type="VEuPathDB" id="AmoebaDB:NF0108150"/>
<reference evidence="2 3" key="1">
    <citation type="journal article" date="2019" name="Sci. Rep.">
        <title>Nanopore sequencing improves the draft genome of the human pathogenic amoeba Naegleria fowleri.</title>
        <authorList>
            <person name="Liechti N."/>
            <person name="Schurch N."/>
            <person name="Bruggmann R."/>
            <person name="Wittwer M."/>
        </authorList>
    </citation>
    <scope>NUCLEOTIDE SEQUENCE [LARGE SCALE GENOMIC DNA]</scope>
    <source>
        <strain evidence="2 3">ATCC 30894</strain>
    </source>
</reference>
<dbReference type="RefSeq" id="XP_044564743.1">
    <property type="nucleotide sequence ID" value="XM_044702282.1"/>
</dbReference>
<accession>A0A6A5C2F2</accession>
<organism evidence="2 3">
    <name type="scientific">Naegleria fowleri</name>
    <name type="common">Brain eating amoeba</name>
    <dbReference type="NCBI Taxonomy" id="5763"/>
    <lineage>
        <taxon>Eukaryota</taxon>
        <taxon>Discoba</taxon>
        <taxon>Heterolobosea</taxon>
        <taxon>Tetramitia</taxon>
        <taxon>Eutetramitia</taxon>
        <taxon>Vahlkampfiidae</taxon>
        <taxon>Naegleria</taxon>
    </lineage>
</organism>
<name>A0A6A5C2F2_NAEFO</name>
<protein>
    <recommendedName>
        <fullName evidence="4">F-box domain-containing protein</fullName>
    </recommendedName>
</protein>
<dbReference type="EMBL" id="VFQX01000022">
    <property type="protein sequence ID" value="KAF0980030.1"/>
    <property type="molecule type" value="Genomic_DNA"/>
</dbReference>
<evidence type="ECO:0008006" key="4">
    <source>
        <dbReference type="Google" id="ProtNLM"/>
    </source>
</evidence>
<gene>
    <name evidence="2" type="ORF">FDP41_001183</name>
</gene>
<keyword evidence="3" id="KW-1185">Reference proteome</keyword>
<proteinExistence type="predicted"/>
<feature type="chain" id="PRO_5025563420" description="F-box domain-containing protein" evidence="1">
    <location>
        <begin position="24"/>
        <end position="546"/>
    </location>
</feature>
<dbReference type="Proteomes" id="UP000444721">
    <property type="component" value="Unassembled WGS sequence"/>
</dbReference>
<evidence type="ECO:0000313" key="2">
    <source>
        <dbReference type="EMBL" id="KAF0980030.1"/>
    </source>
</evidence>
<evidence type="ECO:0000313" key="3">
    <source>
        <dbReference type="Proteomes" id="UP000444721"/>
    </source>
</evidence>
<dbReference type="AlphaFoldDB" id="A0A6A5C2F2"/>
<feature type="signal peptide" evidence="1">
    <location>
        <begin position="1"/>
        <end position="23"/>
    </location>
</feature>
<dbReference type="VEuPathDB" id="AmoebaDB:NfTy_048760"/>
<keyword evidence="1" id="KW-0732">Signal</keyword>
<dbReference type="VEuPathDB" id="AmoebaDB:FDP41_001183"/>
<comment type="caution">
    <text evidence="2">The sequence shown here is derived from an EMBL/GenBank/DDBJ whole genome shotgun (WGS) entry which is preliminary data.</text>
</comment>
<evidence type="ECO:0000256" key="1">
    <source>
        <dbReference type="SAM" id="SignalP"/>
    </source>
</evidence>
<dbReference type="OrthoDB" id="10486411at2759"/>